<dbReference type="Proteomes" id="UP000186336">
    <property type="component" value="Chromosome"/>
</dbReference>
<dbReference type="STRING" id="299262.BWR18_01515"/>
<keyword evidence="2" id="KW-1185">Reference proteome</keyword>
<evidence type="ECO:0008006" key="3">
    <source>
        <dbReference type="Google" id="ProtNLM"/>
    </source>
</evidence>
<dbReference type="EMBL" id="CP019312">
    <property type="protein sequence ID" value="APX10520.1"/>
    <property type="molecule type" value="Genomic_DNA"/>
</dbReference>
<gene>
    <name evidence="1" type="ORF">BWR18_01515</name>
</gene>
<dbReference type="AlphaFoldDB" id="A0A1P8MR21"/>
<accession>A0A1P8MR21</accession>
<evidence type="ECO:0000313" key="2">
    <source>
        <dbReference type="Proteomes" id="UP000186336"/>
    </source>
</evidence>
<proteinExistence type="predicted"/>
<reference evidence="1 2" key="1">
    <citation type="submission" date="2017-01" db="EMBL/GenBank/DDBJ databases">
        <title>Complete genome of Tateyamaria omphalii DOK1-4 isolated from seawater in Dokdo.</title>
        <authorList>
            <person name="Kim J.H."/>
            <person name="Chi W.-J."/>
        </authorList>
    </citation>
    <scope>NUCLEOTIDE SEQUENCE [LARGE SCALE GENOMIC DNA]</scope>
    <source>
        <strain evidence="1 2">DOK1-4</strain>
    </source>
</reference>
<dbReference type="RefSeq" id="WP_076626387.1">
    <property type="nucleotide sequence ID" value="NZ_CP019312.1"/>
</dbReference>
<dbReference type="KEGG" id="tom:BWR18_01515"/>
<sequence>MPDGSLPDIEQRVARDRAELARSLDVLSSTLDPDRLKREASDFVDSYGSDLGRQAWTAARENPAAFALVGAGLALLLSGTGRRDEGDAVPAADPPVAVPPDAAMDGFDARVAAADAQMRKQEEAAHAPASASRLRAALHSGLDTLPPEAKVRILNAREAAISAQEAVERQTAKMAGQAYSMARRNPIGCAAAAFGVGALVAALLPSTRREDELLGAHRDAMMAEAQTVLQAEVARARDAVADAIAETDKGQRDAGLHVPS</sequence>
<evidence type="ECO:0000313" key="1">
    <source>
        <dbReference type="EMBL" id="APX10520.1"/>
    </source>
</evidence>
<organism evidence="1 2">
    <name type="scientific">Tateyamaria omphalii</name>
    <dbReference type="NCBI Taxonomy" id="299262"/>
    <lineage>
        <taxon>Bacteria</taxon>
        <taxon>Pseudomonadati</taxon>
        <taxon>Pseudomonadota</taxon>
        <taxon>Alphaproteobacteria</taxon>
        <taxon>Rhodobacterales</taxon>
        <taxon>Roseobacteraceae</taxon>
        <taxon>Tateyamaria</taxon>
    </lineage>
</organism>
<dbReference type="OrthoDB" id="7848662at2"/>
<protein>
    <recommendedName>
        <fullName evidence="3">DUF3618 domain-containing protein</fullName>
    </recommendedName>
</protein>
<name>A0A1P8MR21_9RHOB</name>